<gene>
    <name evidence="1" type="ORF">HNP73_002269</name>
</gene>
<dbReference type="Proteomes" id="UP000549457">
    <property type="component" value="Unassembled WGS sequence"/>
</dbReference>
<reference evidence="1 2" key="1">
    <citation type="submission" date="2020-08" db="EMBL/GenBank/DDBJ databases">
        <title>Genomic Encyclopedia of Type Strains, Phase IV (KMG-IV): sequencing the most valuable type-strain genomes for metagenomic binning, comparative biology and taxonomic classification.</title>
        <authorList>
            <person name="Goeker M."/>
        </authorList>
    </citation>
    <scope>NUCLEOTIDE SEQUENCE [LARGE SCALE GENOMIC DNA]</scope>
    <source>
        <strain evidence="1 2">DSM 101730</strain>
    </source>
</reference>
<proteinExistence type="predicted"/>
<protein>
    <submittedName>
        <fullName evidence="1">Uncharacterized protein</fullName>
    </submittedName>
</protein>
<sequence>MRLDDRARSVVVNLREYSTNAAMNRTQFQSVIKGAQHAHPVASQPAFAIHIGPPLAFGKP</sequence>
<comment type="caution">
    <text evidence="1">The sequence shown here is derived from an EMBL/GenBank/DDBJ whole genome shotgun (WGS) entry which is preliminary data.</text>
</comment>
<dbReference type="AlphaFoldDB" id="A0A840SSM5"/>
<evidence type="ECO:0000313" key="1">
    <source>
        <dbReference type="EMBL" id="MBB5222333.1"/>
    </source>
</evidence>
<keyword evidence="2" id="KW-1185">Reference proteome</keyword>
<organism evidence="1 2">
    <name type="scientific">Amaricoccus macauensis</name>
    <dbReference type="NCBI Taxonomy" id="57001"/>
    <lineage>
        <taxon>Bacteria</taxon>
        <taxon>Pseudomonadati</taxon>
        <taxon>Pseudomonadota</taxon>
        <taxon>Alphaproteobacteria</taxon>
        <taxon>Rhodobacterales</taxon>
        <taxon>Paracoccaceae</taxon>
        <taxon>Amaricoccus</taxon>
    </lineage>
</organism>
<name>A0A840SSM5_9RHOB</name>
<dbReference type="EMBL" id="JACHFM010000002">
    <property type="protein sequence ID" value="MBB5222333.1"/>
    <property type="molecule type" value="Genomic_DNA"/>
</dbReference>
<accession>A0A840SSM5</accession>
<evidence type="ECO:0000313" key="2">
    <source>
        <dbReference type="Proteomes" id="UP000549457"/>
    </source>
</evidence>